<dbReference type="InterPro" id="IPR010914">
    <property type="entry name" value="RsgA_GTPase_dom"/>
</dbReference>
<proteinExistence type="predicted"/>
<evidence type="ECO:0000259" key="2">
    <source>
        <dbReference type="Pfam" id="PF03193"/>
    </source>
</evidence>
<dbReference type="EMBL" id="NHTK01000815">
    <property type="protein sequence ID" value="PPR05331.1"/>
    <property type="molecule type" value="Genomic_DNA"/>
</dbReference>
<feature type="compositionally biased region" description="Low complexity" evidence="1">
    <location>
        <begin position="25"/>
        <end position="40"/>
    </location>
</feature>
<sequence>MSVVRTSQTHSDVPITIKNGLPILRRTSSSTSSSAGRNSTQQLPISGESQAIALVITAYPPAIIAPPFLDAQSPEMPPRSKESIVSGFVAKLQGRKKSSKSSSASSTLDVDTSDGKSGENETRTTVSSPVDQESGHGPIVQAYHTCVNNFRNYKNSLTGVKKAELKDIVQDDIIIIVMGSTGVGKTSFISAIAGKEAEWLHTDIGHSLSAGTSTVNCVKIPIPETKSSIVLVDTPGFDDPERTNAEILEIIAAWLEKSYRQKRLINGIVYLHRITDVRFDAGATATLNLFKQLCGGTVFGRVALTTSMWSEVAPHTLKQAEEKEQELMETQWKALLARKEPAIVSRFISTTEDEARDSAIDTVWKLIKHTHKREALLLQKELVDEEKSLPKTQAGKVAFSLEEMVVWQLKNVSNLLHKKKHQEGETSDDGAKKEQKSDVGA</sequence>
<dbReference type="STRING" id="181874.A0A409YQP6"/>
<feature type="region of interest" description="Disordered" evidence="1">
    <location>
        <begin position="24"/>
        <end position="44"/>
    </location>
</feature>
<evidence type="ECO:0000256" key="1">
    <source>
        <dbReference type="SAM" id="MobiDB-lite"/>
    </source>
</evidence>
<dbReference type="CDD" id="cd00882">
    <property type="entry name" value="Ras_like_GTPase"/>
    <property type="match status" value="1"/>
</dbReference>
<feature type="compositionally biased region" description="Basic and acidic residues" evidence="1">
    <location>
        <begin position="113"/>
        <end position="122"/>
    </location>
</feature>
<name>A0A409YQP6_9AGAR</name>
<gene>
    <name evidence="3" type="ORF">CVT24_008050</name>
</gene>
<organism evidence="3 4">
    <name type="scientific">Panaeolus cyanescens</name>
    <dbReference type="NCBI Taxonomy" id="181874"/>
    <lineage>
        <taxon>Eukaryota</taxon>
        <taxon>Fungi</taxon>
        <taxon>Dikarya</taxon>
        <taxon>Basidiomycota</taxon>
        <taxon>Agaricomycotina</taxon>
        <taxon>Agaricomycetes</taxon>
        <taxon>Agaricomycetidae</taxon>
        <taxon>Agaricales</taxon>
        <taxon>Agaricineae</taxon>
        <taxon>Galeropsidaceae</taxon>
        <taxon>Panaeolus</taxon>
    </lineage>
</organism>
<dbReference type="AlphaFoldDB" id="A0A409YQP6"/>
<protein>
    <recommendedName>
        <fullName evidence="2">EngC GTPase domain-containing protein</fullName>
    </recommendedName>
</protein>
<feature type="region of interest" description="Disordered" evidence="1">
    <location>
        <begin position="418"/>
        <end position="441"/>
    </location>
</feature>
<feature type="domain" description="EngC GTPase" evidence="2">
    <location>
        <begin position="158"/>
        <end position="240"/>
    </location>
</feature>
<feature type="compositionally biased region" description="Basic and acidic residues" evidence="1">
    <location>
        <begin position="429"/>
        <end position="441"/>
    </location>
</feature>
<evidence type="ECO:0000313" key="3">
    <source>
        <dbReference type="EMBL" id="PPR05331.1"/>
    </source>
</evidence>
<dbReference type="InParanoid" id="A0A409YQP6"/>
<dbReference type="GO" id="GO:0003924">
    <property type="term" value="F:GTPase activity"/>
    <property type="evidence" value="ECO:0007669"/>
    <property type="project" value="InterPro"/>
</dbReference>
<dbReference type="Pfam" id="PF03193">
    <property type="entry name" value="RsgA_GTPase"/>
    <property type="match status" value="1"/>
</dbReference>
<feature type="region of interest" description="Disordered" evidence="1">
    <location>
        <begin position="96"/>
        <end position="137"/>
    </location>
</feature>
<dbReference type="GO" id="GO:0005525">
    <property type="term" value="F:GTP binding"/>
    <property type="evidence" value="ECO:0007669"/>
    <property type="project" value="InterPro"/>
</dbReference>
<dbReference type="Proteomes" id="UP000284842">
    <property type="component" value="Unassembled WGS sequence"/>
</dbReference>
<comment type="caution">
    <text evidence="3">The sequence shown here is derived from an EMBL/GenBank/DDBJ whole genome shotgun (WGS) entry which is preliminary data.</text>
</comment>
<keyword evidence="4" id="KW-1185">Reference proteome</keyword>
<accession>A0A409YQP6</accession>
<evidence type="ECO:0000313" key="4">
    <source>
        <dbReference type="Proteomes" id="UP000284842"/>
    </source>
</evidence>
<reference evidence="3 4" key="1">
    <citation type="journal article" date="2018" name="Evol. Lett.">
        <title>Horizontal gene cluster transfer increased hallucinogenic mushroom diversity.</title>
        <authorList>
            <person name="Reynolds H.T."/>
            <person name="Vijayakumar V."/>
            <person name="Gluck-Thaler E."/>
            <person name="Korotkin H.B."/>
            <person name="Matheny P.B."/>
            <person name="Slot J.C."/>
        </authorList>
    </citation>
    <scope>NUCLEOTIDE SEQUENCE [LARGE SCALE GENOMIC DNA]</scope>
    <source>
        <strain evidence="3 4">2629</strain>
    </source>
</reference>
<dbReference type="Gene3D" id="3.40.50.300">
    <property type="entry name" value="P-loop containing nucleotide triphosphate hydrolases"/>
    <property type="match status" value="1"/>
</dbReference>
<dbReference type="InterPro" id="IPR027417">
    <property type="entry name" value="P-loop_NTPase"/>
</dbReference>
<dbReference type="OrthoDB" id="8954335at2759"/>
<dbReference type="SUPFAM" id="SSF52540">
    <property type="entry name" value="P-loop containing nucleoside triphosphate hydrolases"/>
    <property type="match status" value="1"/>
</dbReference>